<name>A0A1G7CLQ0_9BACT</name>
<evidence type="ECO:0000313" key="2">
    <source>
        <dbReference type="EMBL" id="SDE39670.1"/>
    </source>
</evidence>
<dbReference type="Proteomes" id="UP000243205">
    <property type="component" value="Unassembled WGS sequence"/>
</dbReference>
<gene>
    <name evidence="2" type="ORF">SAMN05661003_1105</name>
</gene>
<dbReference type="STRING" id="57664.SAMN05661003_1105"/>
<accession>A0A1G7CLQ0</accession>
<feature type="region of interest" description="Disordered" evidence="1">
    <location>
        <begin position="1"/>
        <end position="20"/>
    </location>
</feature>
<dbReference type="EMBL" id="FNAQ01000010">
    <property type="protein sequence ID" value="SDE39670.1"/>
    <property type="molecule type" value="Genomic_DNA"/>
</dbReference>
<keyword evidence="3" id="KW-1185">Reference proteome</keyword>
<reference evidence="3" key="1">
    <citation type="submission" date="2016-10" db="EMBL/GenBank/DDBJ databases">
        <authorList>
            <person name="Varghese N."/>
            <person name="Submissions S."/>
        </authorList>
    </citation>
    <scope>NUCLEOTIDE SEQUENCE [LARGE SCALE GENOMIC DNA]</scope>
    <source>
        <strain evidence="3">DSM 8987</strain>
    </source>
</reference>
<evidence type="ECO:0000313" key="3">
    <source>
        <dbReference type="Proteomes" id="UP000243205"/>
    </source>
</evidence>
<dbReference type="AlphaFoldDB" id="A0A1G7CLQ0"/>
<feature type="compositionally biased region" description="Basic and acidic residues" evidence="1">
    <location>
        <begin position="8"/>
        <end position="20"/>
    </location>
</feature>
<organism evidence="2 3">
    <name type="scientific">Desulfuromonas thiophila</name>
    <dbReference type="NCBI Taxonomy" id="57664"/>
    <lineage>
        <taxon>Bacteria</taxon>
        <taxon>Pseudomonadati</taxon>
        <taxon>Thermodesulfobacteriota</taxon>
        <taxon>Desulfuromonadia</taxon>
        <taxon>Desulfuromonadales</taxon>
        <taxon>Desulfuromonadaceae</taxon>
        <taxon>Desulfuromonas</taxon>
    </lineage>
</organism>
<evidence type="ECO:0000256" key="1">
    <source>
        <dbReference type="SAM" id="MobiDB-lite"/>
    </source>
</evidence>
<sequence length="45" mass="5148">MAETFSSKAERTRNNNDPQIKELHAKIGQLTVEQDFLADAFGRIR</sequence>
<protein>
    <submittedName>
        <fullName evidence="2">Transposase</fullName>
    </submittedName>
</protein>
<proteinExistence type="predicted"/>